<keyword evidence="2" id="KW-0812">Transmembrane</keyword>
<keyword evidence="2" id="KW-0472">Membrane</keyword>
<dbReference type="EMBL" id="CADEBD010000880">
    <property type="protein sequence ID" value="CAB3260820.1"/>
    <property type="molecule type" value="Genomic_DNA"/>
</dbReference>
<feature type="transmembrane region" description="Helical" evidence="2">
    <location>
        <begin position="143"/>
        <end position="165"/>
    </location>
</feature>
<evidence type="ECO:0000313" key="3">
    <source>
        <dbReference type="EMBL" id="CAB3260820.1"/>
    </source>
</evidence>
<feature type="transmembrane region" description="Helical" evidence="2">
    <location>
        <begin position="6"/>
        <end position="25"/>
    </location>
</feature>
<comment type="caution">
    <text evidence="3">The sequence shown here is derived from an EMBL/GenBank/DDBJ whole genome shotgun (WGS) entry which is preliminary data.</text>
</comment>
<dbReference type="Proteomes" id="UP000494256">
    <property type="component" value="Unassembled WGS sequence"/>
</dbReference>
<protein>
    <recommendedName>
        <fullName evidence="5">Retinol dehydrogenase 11</fullName>
    </recommendedName>
</protein>
<organism evidence="3 4">
    <name type="scientific">Arctia plantaginis</name>
    <name type="common">Wood tiger moth</name>
    <name type="synonym">Phalaena plantaginis</name>
    <dbReference type="NCBI Taxonomy" id="874455"/>
    <lineage>
        <taxon>Eukaryota</taxon>
        <taxon>Metazoa</taxon>
        <taxon>Ecdysozoa</taxon>
        <taxon>Arthropoda</taxon>
        <taxon>Hexapoda</taxon>
        <taxon>Insecta</taxon>
        <taxon>Pterygota</taxon>
        <taxon>Neoptera</taxon>
        <taxon>Endopterygota</taxon>
        <taxon>Lepidoptera</taxon>
        <taxon>Glossata</taxon>
        <taxon>Ditrysia</taxon>
        <taxon>Noctuoidea</taxon>
        <taxon>Erebidae</taxon>
        <taxon>Arctiinae</taxon>
        <taxon>Arctia</taxon>
    </lineage>
</organism>
<sequence>MEEAIVWSALLVVSIIIIFMLSIGLHEKSTNAICLSRRRLEGKTVIVTGGTAGIGLEIAKDLAHRGARVIIACPYEDEGIEARDQIIEETENSDVIFKLLDLSNLESTRHFAEDILKTEMRLDILINNTGVGVPTDQYTKDGILFIMQVNYYGTFLLSLLLLPLLERTGKLGEPSRILVTTSLTHWLGGRVDIQKSNKNCFFSLLYKVQLYSSSKLYLLYFSTDLTKRLKGCNVVINNVDPGMVGTRIFYSANRVIGFILTLIGLMLFKTPWQGAQTTLHVALDRTGGEKSSNAICVSRKRLEGKTVIVTGGTAGMGVLIATDLAHRGAKVIIACPFEEEGVTARNQIIKETGNEDVVFKILDQSSLDSTRKFAADILKTEDRLDILINNAGIGFPNNFETKDGLSFIMQVNYYGVVLLTLLLLPLLKKTGKRDEPSRIIVTTSVLHMLGQVDIKNANKMNYWHSSVLVYGNSKICLIHFAKELTKKLKGSDVVINCVDPGAVGTRIFNSINIVVGTFIKLGCILLFKTPWYGAQTALHVALDKSGGEVSGAYFKNCEINRPVKRAYNDKTSKELWKDTVRLVKLSEDELNLILE</sequence>
<dbReference type="GO" id="GO:0016491">
    <property type="term" value="F:oxidoreductase activity"/>
    <property type="evidence" value="ECO:0007669"/>
    <property type="project" value="UniProtKB-KW"/>
</dbReference>
<dbReference type="OrthoDB" id="5795902at2759"/>
<keyword evidence="2" id="KW-1133">Transmembrane helix</keyword>
<dbReference type="SUPFAM" id="SSF51735">
    <property type="entry name" value="NAD(P)-binding Rossmann-fold domains"/>
    <property type="match status" value="2"/>
</dbReference>
<dbReference type="PANTHER" id="PTHR43157">
    <property type="entry name" value="PHOSPHATIDYLINOSITOL-GLYCAN BIOSYNTHESIS CLASS F PROTEIN-RELATED"/>
    <property type="match status" value="1"/>
</dbReference>
<gene>
    <name evidence="3" type="ORF">APLA_LOCUS17188</name>
</gene>
<accession>A0A8S1BPD6</accession>
<name>A0A8S1BPD6_ARCPL</name>
<keyword evidence="1" id="KW-0560">Oxidoreductase</keyword>
<dbReference type="InterPro" id="IPR036291">
    <property type="entry name" value="NAD(P)-bd_dom_sf"/>
</dbReference>
<dbReference type="AlphaFoldDB" id="A0A8S1BPD6"/>
<dbReference type="Gene3D" id="3.40.50.720">
    <property type="entry name" value="NAD(P)-binding Rossmann-like Domain"/>
    <property type="match status" value="2"/>
</dbReference>
<dbReference type="PANTHER" id="PTHR43157:SF31">
    <property type="entry name" value="PHOSPHATIDYLINOSITOL-GLYCAN BIOSYNTHESIS CLASS F PROTEIN"/>
    <property type="match status" value="1"/>
</dbReference>
<dbReference type="Pfam" id="PF00106">
    <property type="entry name" value="adh_short"/>
    <property type="match status" value="2"/>
</dbReference>
<dbReference type="PRINTS" id="PR00081">
    <property type="entry name" value="GDHRDH"/>
</dbReference>
<reference evidence="3 4" key="1">
    <citation type="submission" date="2020-04" db="EMBL/GenBank/DDBJ databases">
        <authorList>
            <person name="Wallbank WR R."/>
            <person name="Pardo Diaz C."/>
            <person name="Kozak K."/>
            <person name="Martin S."/>
            <person name="Jiggins C."/>
            <person name="Moest M."/>
            <person name="Warren A I."/>
            <person name="Byers J.R.P. K."/>
            <person name="Montejo-Kovacevich G."/>
            <person name="Yen C E."/>
        </authorList>
    </citation>
    <scope>NUCLEOTIDE SEQUENCE [LARGE SCALE GENOMIC DNA]</scope>
</reference>
<evidence type="ECO:0008006" key="5">
    <source>
        <dbReference type="Google" id="ProtNLM"/>
    </source>
</evidence>
<dbReference type="InterPro" id="IPR002347">
    <property type="entry name" value="SDR_fam"/>
</dbReference>
<evidence type="ECO:0000256" key="1">
    <source>
        <dbReference type="ARBA" id="ARBA00023002"/>
    </source>
</evidence>
<proteinExistence type="predicted"/>
<evidence type="ECO:0000313" key="4">
    <source>
        <dbReference type="Proteomes" id="UP000494256"/>
    </source>
</evidence>
<evidence type="ECO:0000256" key="2">
    <source>
        <dbReference type="SAM" id="Phobius"/>
    </source>
</evidence>